<dbReference type="GO" id="GO:0000723">
    <property type="term" value="P:telomere maintenance"/>
    <property type="evidence" value="ECO:0007669"/>
    <property type="project" value="InterPro"/>
</dbReference>
<feature type="signal peptide" evidence="2">
    <location>
        <begin position="1"/>
        <end position="21"/>
    </location>
</feature>
<gene>
    <name evidence="4" type="ORF">JG688_00008680</name>
</gene>
<reference evidence="4" key="1">
    <citation type="submission" date="2021-01" db="EMBL/GenBank/DDBJ databases">
        <title>Phytophthora aleatoria, a newly-described species from Pinus radiata is distinct from Phytophthora cactorum isolates based on comparative genomics.</title>
        <authorList>
            <person name="Mcdougal R."/>
            <person name="Panda P."/>
            <person name="Williams N."/>
            <person name="Studholme D.J."/>
        </authorList>
    </citation>
    <scope>NUCLEOTIDE SEQUENCE</scope>
    <source>
        <strain evidence="4">NZFS 4037</strain>
    </source>
</reference>
<dbReference type="EC" id="5.6.2.3" evidence="1"/>
<feature type="chain" id="PRO_5035326482" description="ATP-dependent DNA helicase" evidence="2">
    <location>
        <begin position="22"/>
        <end position="337"/>
    </location>
</feature>
<name>A0A8J5J7M5_9STRA</name>
<sequence>MPSQLRHLFAVLLVYCDPASPDELWMAHLPALCEDFLRDEIDAHNVRAHAENRESDVIVDSASVDRNIPVYRRTIYLTLHDVNSQLISNGQSLLTYFESLPQFSDYTDVETESDADDRNRIRMIENETSYESTALDHQTEAVDSLNVDKQNVYDKGIIALAVAGSGIAAQLLTGDRTAHSTFRLPLDPHETSTCNFGVRSSEAALLKRTSLIVWDEAPMTHWYQCEAVNRTLQDLLKNDMPFGGITVLMSGDFRQTLPVIPRAGPAEVISASLNRGATSSSCVFPLTCGFGLPETKTPPKTYSGLLITSFALGMVDTRHVLSLDLTTSRFRATCSWM</sequence>
<dbReference type="PANTHER" id="PTHR10492:SF57">
    <property type="entry name" value="ATP-DEPENDENT DNA HELICASE"/>
    <property type="match status" value="1"/>
</dbReference>
<evidence type="ECO:0000313" key="4">
    <source>
        <dbReference type="EMBL" id="KAG6962267.1"/>
    </source>
</evidence>
<evidence type="ECO:0000313" key="5">
    <source>
        <dbReference type="Proteomes" id="UP000709295"/>
    </source>
</evidence>
<keyword evidence="1" id="KW-0234">DNA repair</keyword>
<dbReference type="Pfam" id="PF05970">
    <property type="entry name" value="PIF1"/>
    <property type="match status" value="1"/>
</dbReference>
<evidence type="ECO:0000256" key="2">
    <source>
        <dbReference type="SAM" id="SignalP"/>
    </source>
</evidence>
<dbReference type="GO" id="GO:0016787">
    <property type="term" value="F:hydrolase activity"/>
    <property type="evidence" value="ECO:0007669"/>
    <property type="project" value="UniProtKB-KW"/>
</dbReference>
<comment type="caution">
    <text evidence="4">The sequence shown here is derived from an EMBL/GenBank/DDBJ whole genome shotgun (WGS) entry which is preliminary data.</text>
</comment>
<protein>
    <recommendedName>
        <fullName evidence="1">ATP-dependent DNA helicase</fullName>
        <ecNumber evidence="1">5.6.2.3</ecNumber>
    </recommendedName>
</protein>
<keyword evidence="1" id="KW-0547">Nucleotide-binding</keyword>
<evidence type="ECO:0000259" key="3">
    <source>
        <dbReference type="Pfam" id="PF05970"/>
    </source>
</evidence>
<accession>A0A8J5J7M5</accession>
<keyword evidence="2" id="KW-0732">Signal</keyword>
<comment type="catalytic activity">
    <reaction evidence="1">
        <text>ATP + H2O = ADP + phosphate + H(+)</text>
        <dbReference type="Rhea" id="RHEA:13065"/>
        <dbReference type="ChEBI" id="CHEBI:15377"/>
        <dbReference type="ChEBI" id="CHEBI:15378"/>
        <dbReference type="ChEBI" id="CHEBI:30616"/>
        <dbReference type="ChEBI" id="CHEBI:43474"/>
        <dbReference type="ChEBI" id="CHEBI:456216"/>
        <dbReference type="EC" id="5.6.2.3"/>
    </reaction>
</comment>
<dbReference type="Proteomes" id="UP000709295">
    <property type="component" value="Unassembled WGS sequence"/>
</dbReference>
<keyword evidence="1" id="KW-0227">DNA damage</keyword>
<dbReference type="PANTHER" id="PTHR10492">
    <property type="match status" value="1"/>
</dbReference>
<comment type="cofactor">
    <cofactor evidence="1">
        <name>Mg(2+)</name>
        <dbReference type="ChEBI" id="CHEBI:18420"/>
    </cofactor>
</comment>
<dbReference type="InterPro" id="IPR010285">
    <property type="entry name" value="DNA_helicase_pif1-like_DEAD"/>
</dbReference>
<keyword evidence="5" id="KW-1185">Reference proteome</keyword>
<dbReference type="GO" id="GO:0043139">
    <property type="term" value="F:5'-3' DNA helicase activity"/>
    <property type="evidence" value="ECO:0007669"/>
    <property type="project" value="UniProtKB-EC"/>
</dbReference>
<proteinExistence type="inferred from homology"/>
<comment type="similarity">
    <text evidence="1">Belongs to the helicase family.</text>
</comment>
<dbReference type="AlphaFoldDB" id="A0A8J5J7M5"/>
<dbReference type="GO" id="GO:0005524">
    <property type="term" value="F:ATP binding"/>
    <property type="evidence" value="ECO:0007669"/>
    <property type="project" value="UniProtKB-KW"/>
</dbReference>
<dbReference type="GO" id="GO:0006281">
    <property type="term" value="P:DNA repair"/>
    <property type="evidence" value="ECO:0007669"/>
    <property type="project" value="UniProtKB-KW"/>
</dbReference>
<keyword evidence="1" id="KW-0378">Hydrolase</keyword>
<keyword evidence="1" id="KW-0347">Helicase</keyword>
<dbReference type="GO" id="GO:0006310">
    <property type="term" value="P:DNA recombination"/>
    <property type="evidence" value="ECO:0007669"/>
    <property type="project" value="UniProtKB-KW"/>
</dbReference>
<keyword evidence="1" id="KW-0233">DNA recombination</keyword>
<organism evidence="4 5">
    <name type="scientific">Phytophthora aleatoria</name>
    <dbReference type="NCBI Taxonomy" id="2496075"/>
    <lineage>
        <taxon>Eukaryota</taxon>
        <taxon>Sar</taxon>
        <taxon>Stramenopiles</taxon>
        <taxon>Oomycota</taxon>
        <taxon>Peronosporomycetes</taxon>
        <taxon>Peronosporales</taxon>
        <taxon>Peronosporaceae</taxon>
        <taxon>Phytophthora</taxon>
    </lineage>
</organism>
<feature type="domain" description="DNA helicase Pif1-like DEAD-box helicase" evidence="3">
    <location>
        <begin position="154"/>
        <end position="278"/>
    </location>
</feature>
<keyword evidence="1" id="KW-0067">ATP-binding</keyword>
<evidence type="ECO:0000256" key="1">
    <source>
        <dbReference type="RuleBase" id="RU363044"/>
    </source>
</evidence>
<dbReference type="EMBL" id="JAENGY010000468">
    <property type="protein sequence ID" value="KAG6962267.1"/>
    <property type="molecule type" value="Genomic_DNA"/>
</dbReference>